<organism evidence="2 3">
    <name type="scientific">Streptomyces finlayi</name>
    <dbReference type="NCBI Taxonomy" id="67296"/>
    <lineage>
        <taxon>Bacteria</taxon>
        <taxon>Bacillati</taxon>
        <taxon>Actinomycetota</taxon>
        <taxon>Actinomycetes</taxon>
        <taxon>Kitasatosporales</taxon>
        <taxon>Streptomycetaceae</taxon>
        <taxon>Streptomyces</taxon>
    </lineage>
</organism>
<comment type="caution">
    <text evidence="2">The sequence shown here is derived from an EMBL/GenBank/DDBJ whole genome shotgun (WGS) entry which is preliminary data.</text>
</comment>
<dbReference type="EMBL" id="BMVC01000006">
    <property type="protein sequence ID" value="GHC94931.1"/>
    <property type="molecule type" value="Genomic_DNA"/>
</dbReference>
<feature type="region of interest" description="Disordered" evidence="1">
    <location>
        <begin position="36"/>
        <end position="56"/>
    </location>
</feature>
<reference evidence="2" key="1">
    <citation type="journal article" date="2014" name="Int. J. Syst. Evol. Microbiol.">
        <title>Complete genome sequence of Corynebacterium casei LMG S-19264T (=DSM 44701T), isolated from a smear-ripened cheese.</title>
        <authorList>
            <consortium name="US DOE Joint Genome Institute (JGI-PGF)"/>
            <person name="Walter F."/>
            <person name="Albersmeier A."/>
            <person name="Kalinowski J."/>
            <person name="Ruckert C."/>
        </authorList>
    </citation>
    <scope>NUCLEOTIDE SEQUENCE</scope>
    <source>
        <strain evidence="2">JCM 4637</strain>
    </source>
</reference>
<proteinExistence type="predicted"/>
<gene>
    <name evidence="2" type="ORF">GCM10010334_33460</name>
</gene>
<protein>
    <submittedName>
        <fullName evidence="2">Uncharacterized protein</fullName>
    </submittedName>
</protein>
<name>A0A918WY22_9ACTN</name>
<feature type="compositionally biased region" description="Basic and acidic residues" evidence="1">
    <location>
        <begin position="43"/>
        <end position="56"/>
    </location>
</feature>
<sequence>MAVVAVDDGFRTGMACGLFHEERADGAPFPRRIHMTSQGMRKGRTEGQAKEKPVRERGATPCRGLCGLSVPTVWKCGCEARGV</sequence>
<accession>A0A918WY22</accession>
<evidence type="ECO:0000313" key="2">
    <source>
        <dbReference type="EMBL" id="GHC94931.1"/>
    </source>
</evidence>
<reference evidence="2" key="2">
    <citation type="submission" date="2020-09" db="EMBL/GenBank/DDBJ databases">
        <authorList>
            <person name="Sun Q."/>
            <person name="Ohkuma M."/>
        </authorList>
    </citation>
    <scope>NUCLEOTIDE SEQUENCE</scope>
    <source>
        <strain evidence="2">JCM 4637</strain>
    </source>
</reference>
<evidence type="ECO:0000313" key="3">
    <source>
        <dbReference type="Proteomes" id="UP000638353"/>
    </source>
</evidence>
<dbReference type="Proteomes" id="UP000638353">
    <property type="component" value="Unassembled WGS sequence"/>
</dbReference>
<evidence type="ECO:0000256" key="1">
    <source>
        <dbReference type="SAM" id="MobiDB-lite"/>
    </source>
</evidence>
<dbReference type="AlphaFoldDB" id="A0A918WY22"/>